<dbReference type="OrthoDB" id="3061527at2759"/>
<evidence type="ECO:0000313" key="2">
    <source>
        <dbReference type="Proteomes" id="UP000799118"/>
    </source>
</evidence>
<keyword evidence="2" id="KW-1185">Reference proteome</keyword>
<protein>
    <submittedName>
        <fullName evidence="1">Uncharacterized protein</fullName>
    </submittedName>
</protein>
<sequence length="164" mass="18703">MSLTSGFKELSKETFKAQWQHYLQEANSVQVGCEIHFFCSGKRLMLYIMTAKSTTIPSTSNAIESQHFNLHSAMGKDQDALAVVHKLYIYGKQCEQQYNALMGLEIWYPVFAGSTLTYHNEILALLPSGSTLESMLQHFQTRLAWTESGKPRNANLYWQTSRIL</sequence>
<proteinExistence type="predicted"/>
<dbReference type="Proteomes" id="UP000799118">
    <property type="component" value="Unassembled WGS sequence"/>
</dbReference>
<name>A0A6A4HD17_9AGAR</name>
<evidence type="ECO:0000313" key="1">
    <source>
        <dbReference type="EMBL" id="KAE9395706.1"/>
    </source>
</evidence>
<organism evidence="1 2">
    <name type="scientific">Gymnopus androsaceus JB14</name>
    <dbReference type="NCBI Taxonomy" id="1447944"/>
    <lineage>
        <taxon>Eukaryota</taxon>
        <taxon>Fungi</taxon>
        <taxon>Dikarya</taxon>
        <taxon>Basidiomycota</taxon>
        <taxon>Agaricomycotina</taxon>
        <taxon>Agaricomycetes</taxon>
        <taxon>Agaricomycetidae</taxon>
        <taxon>Agaricales</taxon>
        <taxon>Marasmiineae</taxon>
        <taxon>Omphalotaceae</taxon>
        <taxon>Gymnopus</taxon>
    </lineage>
</organism>
<reference evidence="1" key="1">
    <citation type="journal article" date="2019" name="Environ. Microbiol.">
        <title>Fungal ecological strategies reflected in gene transcription - a case study of two litter decomposers.</title>
        <authorList>
            <person name="Barbi F."/>
            <person name="Kohler A."/>
            <person name="Barry K."/>
            <person name="Baskaran P."/>
            <person name="Daum C."/>
            <person name="Fauchery L."/>
            <person name="Ihrmark K."/>
            <person name="Kuo A."/>
            <person name="LaButti K."/>
            <person name="Lipzen A."/>
            <person name="Morin E."/>
            <person name="Grigoriev I.V."/>
            <person name="Henrissat B."/>
            <person name="Lindahl B."/>
            <person name="Martin F."/>
        </authorList>
    </citation>
    <scope>NUCLEOTIDE SEQUENCE</scope>
    <source>
        <strain evidence="1">JB14</strain>
    </source>
</reference>
<accession>A0A6A4HD17</accession>
<dbReference type="AlphaFoldDB" id="A0A6A4HD17"/>
<gene>
    <name evidence="1" type="ORF">BT96DRAFT_942227</name>
</gene>
<dbReference type="EMBL" id="ML769526">
    <property type="protein sequence ID" value="KAE9395706.1"/>
    <property type="molecule type" value="Genomic_DNA"/>
</dbReference>